<evidence type="ECO:0000256" key="1">
    <source>
        <dbReference type="SAM" id="SignalP"/>
    </source>
</evidence>
<keyword evidence="1" id="KW-0732">Signal</keyword>
<dbReference type="GO" id="GO:0004519">
    <property type="term" value="F:endonuclease activity"/>
    <property type="evidence" value="ECO:0007669"/>
    <property type="project" value="UniProtKB-KW"/>
</dbReference>
<dbReference type="STRING" id="1850246.LPB138_10010"/>
<keyword evidence="3" id="KW-0540">Nuclease</keyword>
<dbReference type="InterPro" id="IPR005135">
    <property type="entry name" value="Endo/exonuclease/phosphatase"/>
</dbReference>
<dbReference type="KEGG" id="lul:LPB138_10010"/>
<feature type="chain" id="PRO_5009110886" evidence="1">
    <location>
        <begin position="25"/>
        <end position="349"/>
    </location>
</feature>
<keyword evidence="3" id="KW-0255">Endonuclease</keyword>
<name>A0A1D8P8S8_9FLAO</name>
<dbReference type="Pfam" id="PF19580">
    <property type="entry name" value="Exo_endo_phos_3"/>
    <property type="match status" value="1"/>
</dbReference>
<keyword evidence="3" id="KW-0378">Hydrolase</keyword>
<proteinExistence type="predicted"/>
<organism evidence="3 4">
    <name type="scientific">Urechidicola croceus</name>
    <dbReference type="NCBI Taxonomy" id="1850246"/>
    <lineage>
        <taxon>Bacteria</taxon>
        <taxon>Pseudomonadati</taxon>
        <taxon>Bacteroidota</taxon>
        <taxon>Flavobacteriia</taxon>
        <taxon>Flavobacteriales</taxon>
        <taxon>Flavobacteriaceae</taxon>
        <taxon>Urechidicola</taxon>
    </lineage>
</organism>
<dbReference type="SUPFAM" id="SSF56219">
    <property type="entry name" value="DNase I-like"/>
    <property type="match status" value="1"/>
</dbReference>
<protein>
    <submittedName>
        <fullName evidence="3">Endonuclease</fullName>
    </submittedName>
</protein>
<evidence type="ECO:0000313" key="4">
    <source>
        <dbReference type="Proteomes" id="UP000176050"/>
    </source>
</evidence>
<gene>
    <name evidence="3" type="ORF">LPB138_10010</name>
</gene>
<accession>A0A1D8P8S8</accession>
<sequence length="349" mass="40373">MKQLLLSSALFFALSFCVSQENTAKNYSVNTIAFYNLENLLDTIDNPDTKDEYSPILQLKSGMREAYLNKVQNMAKVISEIGKDVTGKSPVIIGLCEIENETVLKDLLATDFLKNENYNFVHVESPDWRGIDVAFLYKESVFNVTDFKSYELKAWNKEGFRVRTRDQLLVSGYLDGEAIHFIVNHWPSQRGGQKKSEYLRIKAAELNLKIIEELRLEDSNAKIISMGDFNDDPNSKSFKKILQTTEKKSKLKEEKFYNPFEDMFKRGFGTLGFRDNINLFDQLLISSNLVSNNYDSYKFYKAGIFNPRYLTNKSGKYKGYPFRSFSNNQFTGGYSDHYPTYIYLIKEIP</sequence>
<feature type="domain" description="Endonuclease/exonuclease/phosphatase" evidence="2">
    <location>
        <begin position="31"/>
        <end position="346"/>
    </location>
</feature>
<evidence type="ECO:0000313" key="3">
    <source>
        <dbReference type="EMBL" id="AOW20990.1"/>
    </source>
</evidence>
<dbReference type="InterPro" id="IPR036691">
    <property type="entry name" value="Endo/exonu/phosph_ase_sf"/>
</dbReference>
<dbReference type="AlphaFoldDB" id="A0A1D8P8S8"/>
<dbReference type="PANTHER" id="PTHR42834">
    <property type="entry name" value="ENDONUCLEASE/EXONUCLEASE/PHOSPHATASE FAMILY PROTEIN (AFU_ORTHOLOGUE AFUA_3G09210)"/>
    <property type="match status" value="1"/>
</dbReference>
<dbReference type="EMBL" id="CP017478">
    <property type="protein sequence ID" value="AOW20990.1"/>
    <property type="molecule type" value="Genomic_DNA"/>
</dbReference>
<evidence type="ECO:0000259" key="2">
    <source>
        <dbReference type="Pfam" id="PF19580"/>
    </source>
</evidence>
<dbReference type="RefSeq" id="WP_070237154.1">
    <property type="nucleotide sequence ID" value="NZ_CP017478.1"/>
</dbReference>
<keyword evidence="4" id="KW-1185">Reference proteome</keyword>
<dbReference type="OrthoDB" id="9802724at2"/>
<reference evidence="3 4" key="1">
    <citation type="submission" date="2016-10" db="EMBL/GenBank/DDBJ databases">
        <title>Lutibacter sp. LPB0138, isolated from marine gastropod.</title>
        <authorList>
            <person name="Kim E."/>
            <person name="Yi H."/>
        </authorList>
    </citation>
    <scope>NUCLEOTIDE SEQUENCE [LARGE SCALE GENOMIC DNA]</scope>
    <source>
        <strain evidence="3 4">LPB0138</strain>
    </source>
</reference>
<feature type="signal peptide" evidence="1">
    <location>
        <begin position="1"/>
        <end position="24"/>
    </location>
</feature>
<dbReference type="PANTHER" id="PTHR42834:SF1">
    <property type="entry name" value="ENDONUCLEASE_EXONUCLEASE_PHOSPHATASE FAMILY PROTEIN (AFU_ORTHOLOGUE AFUA_3G09210)"/>
    <property type="match status" value="1"/>
</dbReference>
<dbReference type="Gene3D" id="3.60.10.10">
    <property type="entry name" value="Endonuclease/exonuclease/phosphatase"/>
    <property type="match status" value="1"/>
</dbReference>
<dbReference type="Proteomes" id="UP000176050">
    <property type="component" value="Chromosome"/>
</dbReference>